<proteinExistence type="predicted"/>
<dbReference type="AlphaFoldDB" id="A0A2H0YVA8"/>
<accession>A0A2H0YVA8</accession>
<sequence length="189" mass="22344">MTKPKKFLPKNARRVFKGVMFEVWQWKQKMFDGTTEIFEKIIRPDTIQVIPVVGNKILIEEQRQPGRSYFLSLVGGRRDKGESPLQSAKRELLEETGYVSKDWLLLKKELRSGRVTYPSYTYLAINCVKKANQNLDAGEKIKIKLISFNQFLMLSENKLFLNQDFINTLLKLRIYPKRKKEFYKLLFKD</sequence>
<evidence type="ECO:0000313" key="2">
    <source>
        <dbReference type="EMBL" id="PIS42410.1"/>
    </source>
</evidence>
<dbReference type="SUPFAM" id="SSF55811">
    <property type="entry name" value="Nudix"/>
    <property type="match status" value="1"/>
</dbReference>
<evidence type="ECO:0000259" key="1">
    <source>
        <dbReference type="PROSITE" id="PS51462"/>
    </source>
</evidence>
<dbReference type="Pfam" id="PF00293">
    <property type="entry name" value="NUDIX"/>
    <property type="match status" value="1"/>
</dbReference>
<dbReference type="InterPro" id="IPR000086">
    <property type="entry name" value="NUDIX_hydrolase_dom"/>
</dbReference>
<name>A0A2H0YVA8_9BACT</name>
<reference evidence="2 3" key="1">
    <citation type="submission" date="2017-09" db="EMBL/GenBank/DDBJ databases">
        <title>Depth-based differentiation of microbial function through sediment-hosted aquifers and enrichment of novel symbionts in the deep terrestrial subsurface.</title>
        <authorList>
            <person name="Probst A.J."/>
            <person name="Ladd B."/>
            <person name="Jarett J.K."/>
            <person name="Geller-Mcgrath D.E."/>
            <person name="Sieber C.M."/>
            <person name="Emerson J.B."/>
            <person name="Anantharaman K."/>
            <person name="Thomas B.C."/>
            <person name="Malmstrom R."/>
            <person name="Stieglmeier M."/>
            <person name="Klingl A."/>
            <person name="Woyke T."/>
            <person name="Ryan C.M."/>
            <person name="Banfield J.F."/>
        </authorList>
    </citation>
    <scope>NUCLEOTIDE SEQUENCE [LARGE SCALE GENOMIC DNA]</scope>
    <source>
        <strain evidence="2">CG08_land_8_20_14_0_20_40_16</strain>
    </source>
</reference>
<dbReference type="CDD" id="cd03424">
    <property type="entry name" value="NUDIX_ADPRase_Nudt5_UGPPase_Nudt14"/>
    <property type="match status" value="1"/>
</dbReference>
<dbReference type="Gene3D" id="3.90.79.10">
    <property type="entry name" value="Nucleoside Triphosphate Pyrophosphohydrolase"/>
    <property type="match status" value="1"/>
</dbReference>
<dbReference type="PROSITE" id="PS51462">
    <property type="entry name" value="NUDIX"/>
    <property type="match status" value="1"/>
</dbReference>
<gene>
    <name evidence="2" type="ORF">COT24_03740</name>
</gene>
<feature type="domain" description="Nudix hydrolase" evidence="1">
    <location>
        <begin position="42"/>
        <end position="167"/>
    </location>
</feature>
<dbReference type="EMBL" id="PEXU01000044">
    <property type="protein sequence ID" value="PIS42410.1"/>
    <property type="molecule type" value="Genomic_DNA"/>
</dbReference>
<dbReference type="InterPro" id="IPR015797">
    <property type="entry name" value="NUDIX_hydrolase-like_dom_sf"/>
</dbReference>
<comment type="caution">
    <text evidence="2">The sequence shown here is derived from an EMBL/GenBank/DDBJ whole genome shotgun (WGS) entry which is preliminary data.</text>
</comment>
<dbReference type="Proteomes" id="UP000231542">
    <property type="component" value="Unassembled WGS sequence"/>
</dbReference>
<evidence type="ECO:0000313" key="3">
    <source>
        <dbReference type="Proteomes" id="UP000231542"/>
    </source>
</evidence>
<organism evidence="2 3">
    <name type="scientific">Candidatus Kerfeldbacteria bacterium CG08_land_8_20_14_0_20_40_16</name>
    <dbReference type="NCBI Taxonomy" id="2014244"/>
    <lineage>
        <taxon>Bacteria</taxon>
        <taxon>Candidatus Kerfeldiibacteriota</taxon>
    </lineage>
</organism>
<protein>
    <recommendedName>
        <fullName evidence="1">Nudix hydrolase domain-containing protein</fullName>
    </recommendedName>
</protein>